<feature type="compositionally biased region" description="Basic and acidic residues" evidence="1">
    <location>
        <begin position="112"/>
        <end position="135"/>
    </location>
</feature>
<dbReference type="InterPro" id="IPR036047">
    <property type="entry name" value="F-box-like_dom_sf"/>
</dbReference>
<dbReference type="Pfam" id="PF12937">
    <property type="entry name" value="F-box-like"/>
    <property type="match status" value="1"/>
</dbReference>
<dbReference type="EMBL" id="SOZI01000204">
    <property type="protein sequence ID" value="TNY17424.1"/>
    <property type="molecule type" value="Genomic_DNA"/>
</dbReference>
<dbReference type="OrthoDB" id="2528519at2759"/>
<name>A0A5C5FNB1_9BASI</name>
<dbReference type="InterPro" id="IPR001810">
    <property type="entry name" value="F-box_dom"/>
</dbReference>
<comment type="caution">
    <text evidence="3">The sequence shown here is derived from an EMBL/GenBank/DDBJ whole genome shotgun (WGS) entry which is preliminary data.</text>
</comment>
<dbReference type="SUPFAM" id="SSF81383">
    <property type="entry name" value="F-box domain"/>
    <property type="match status" value="1"/>
</dbReference>
<evidence type="ECO:0000313" key="3">
    <source>
        <dbReference type="EMBL" id="TNY17424.1"/>
    </source>
</evidence>
<dbReference type="SMART" id="SM00256">
    <property type="entry name" value="FBOX"/>
    <property type="match status" value="1"/>
</dbReference>
<accession>A0A5C5FNB1</accession>
<organism evidence="3 4">
    <name type="scientific">Rhodotorula diobovata</name>
    <dbReference type="NCBI Taxonomy" id="5288"/>
    <lineage>
        <taxon>Eukaryota</taxon>
        <taxon>Fungi</taxon>
        <taxon>Dikarya</taxon>
        <taxon>Basidiomycota</taxon>
        <taxon>Pucciniomycotina</taxon>
        <taxon>Microbotryomycetes</taxon>
        <taxon>Sporidiobolales</taxon>
        <taxon>Sporidiobolaceae</taxon>
        <taxon>Rhodotorula</taxon>
    </lineage>
</organism>
<evidence type="ECO:0000313" key="4">
    <source>
        <dbReference type="Proteomes" id="UP000311382"/>
    </source>
</evidence>
<dbReference type="AlphaFoldDB" id="A0A5C5FNB1"/>
<reference evidence="3 4" key="1">
    <citation type="submission" date="2019-03" db="EMBL/GenBank/DDBJ databases">
        <title>Rhodosporidium diobovatum UCD-FST 08-225 genome sequencing, assembly, and annotation.</title>
        <authorList>
            <person name="Fakankun I.U."/>
            <person name="Fristensky B."/>
            <person name="Levin D.B."/>
        </authorList>
    </citation>
    <scope>NUCLEOTIDE SEQUENCE [LARGE SCALE GENOMIC DNA]</scope>
    <source>
        <strain evidence="3 4">UCD-FST 08-225</strain>
    </source>
</reference>
<evidence type="ECO:0000256" key="1">
    <source>
        <dbReference type="SAM" id="MobiDB-lite"/>
    </source>
</evidence>
<dbReference type="Gene3D" id="1.20.1280.50">
    <property type="match status" value="1"/>
</dbReference>
<dbReference type="Proteomes" id="UP000311382">
    <property type="component" value="Unassembled WGS sequence"/>
</dbReference>
<gene>
    <name evidence="3" type="ORF">DMC30DRAFT_405837</name>
</gene>
<feature type="domain" description="F-box" evidence="2">
    <location>
        <begin position="19"/>
        <end position="69"/>
    </location>
</feature>
<keyword evidence="4" id="KW-1185">Reference proteome</keyword>
<feature type="region of interest" description="Disordered" evidence="1">
    <location>
        <begin position="112"/>
        <end position="149"/>
    </location>
</feature>
<evidence type="ECO:0000259" key="2">
    <source>
        <dbReference type="PROSITE" id="PS50181"/>
    </source>
</evidence>
<proteinExistence type="predicted"/>
<protein>
    <recommendedName>
        <fullName evidence="2">F-box domain-containing protein</fullName>
    </recommendedName>
</protein>
<dbReference type="PROSITE" id="PS50181">
    <property type="entry name" value="FBOX"/>
    <property type="match status" value="1"/>
</dbReference>
<sequence length="267" mass="30052">MASDDDKHARVTPAALGSAPIALRLPDELWLRIIAAFDYRRLRRIRRVCKRFERLVQDQRFDAKLFRRMPVGGELKPGKKVALHPLLEVVDCVRVQHDDAMIMPGFYKDPSVSRKELEDDPVDKTATSREDKDKDGADDDEAKGDGELKDWNGLDYPAAREYATSPACKALEVSMMGQYGFSRNESFVVRDASGVRCDKVLKAIAAYWCKPAPAGAANRARREWGWPKSRKVVKREALGDHSFFEGWSKPVVQKDGSVYLEANPLGS</sequence>